<keyword evidence="3 7" id="KW-0805">Transcription regulation</keyword>
<dbReference type="Proteomes" id="UP000238153">
    <property type="component" value="Unassembled WGS sequence"/>
</dbReference>
<reference evidence="10 11" key="1">
    <citation type="submission" date="2017-11" db="EMBL/GenBank/DDBJ databases">
        <authorList>
            <person name="Founou R.C."/>
            <person name="Founou L."/>
            <person name="Allam M."/>
            <person name="Ismail A."/>
            <person name="Essack S.Y."/>
        </authorList>
    </citation>
    <scope>NUCLEOTIDE SEQUENCE [LARGE SCALE GENOMIC DNA]</scope>
    <source>
        <strain evidence="10 11">G811N2B1</strain>
    </source>
</reference>
<dbReference type="Pfam" id="PF02629">
    <property type="entry name" value="CoA_binding"/>
    <property type="match status" value="1"/>
</dbReference>
<dbReference type="STRING" id="1283.ShL2_00875"/>
<name>A0A2A1K987_STAHA</name>
<dbReference type="Gene3D" id="3.40.50.720">
    <property type="entry name" value="NAD(P)-binding Rossmann-like Domain"/>
    <property type="match status" value="1"/>
</dbReference>
<dbReference type="PANTHER" id="PTHR35786:SF1">
    <property type="entry name" value="REDOX-SENSING TRANSCRIPTIONAL REPRESSOR REX 1"/>
    <property type="match status" value="1"/>
</dbReference>
<evidence type="ECO:0000256" key="2">
    <source>
        <dbReference type="ARBA" id="ARBA00022491"/>
    </source>
</evidence>
<dbReference type="EMBL" id="PGWX01000274">
    <property type="protein sequence ID" value="PPJ75266.1"/>
    <property type="molecule type" value="Genomic_DNA"/>
</dbReference>
<dbReference type="PANTHER" id="PTHR35786">
    <property type="entry name" value="REDOX-SENSING TRANSCRIPTIONAL REPRESSOR REX"/>
    <property type="match status" value="1"/>
</dbReference>
<feature type="domain" description="CoA-binding" evidence="8">
    <location>
        <begin position="81"/>
        <end position="182"/>
    </location>
</feature>
<evidence type="ECO:0000313" key="10">
    <source>
        <dbReference type="EMBL" id="PPJ75266.1"/>
    </source>
</evidence>
<dbReference type="InterPro" id="IPR022876">
    <property type="entry name" value="Tscrpt_rep_Rex"/>
</dbReference>
<dbReference type="InterPro" id="IPR003781">
    <property type="entry name" value="CoA-bd"/>
</dbReference>
<dbReference type="Gene3D" id="1.10.10.10">
    <property type="entry name" value="Winged helix-like DNA-binding domain superfamily/Winged helix DNA-binding domain"/>
    <property type="match status" value="1"/>
</dbReference>
<feature type="DNA-binding region" description="H-T-H motif" evidence="7">
    <location>
        <begin position="18"/>
        <end position="57"/>
    </location>
</feature>
<dbReference type="InterPro" id="IPR036388">
    <property type="entry name" value="WH-like_DNA-bd_sf"/>
</dbReference>
<dbReference type="HAMAP" id="MF_01131">
    <property type="entry name" value="Rex"/>
    <property type="match status" value="1"/>
</dbReference>
<dbReference type="SUPFAM" id="SSF51735">
    <property type="entry name" value="NAD(P)-binding Rossmann-fold domains"/>
    <property type="match status" value="1"/>
</dbReference>
<dbReference type="Pfam" id="PF06971">
    <property type="entry name" value="Put_DNA-bind_N"/>
    <property type="match status" value="1"/>
</dbReference>
<dbReference type="InterPro" id="IPR036390">
    <property type="entry name" value="WH_DNA-bd_sf"/>
</dbReference>
<comment type="function">
    <text evidence="7">Modulates transcription in response to changes in cellular NADH/NAD(+) redox state.</text>
</comment>
<reference evidence="9 12" key="2">
    <citation type="submission" date="2023-08" db="EMBL/GenBank/DDBJ databases">
        <title>Genomic surveillance of Staphylococcus haemolyticus neonatal outbreak in southern France.</title>
        <authorList>
            <person name="Magnan C."/>
            <person name="Morsli M."/>
            <person name="Thiery B."/>
            <person name="Salipante F."/>
            <person name="Attar J."/>
            <person name="Massimo D.M."/>
            <person name="Ory J."/>
            <person name="Pantel A."/>
            <person name="Lavigne J.-P."/>
        </authorList>
    </citation>
    <scope>NUCLEOTIDE SEQUENCE [LARGE SCALE GENOMIC DNA]</scope>
    <source>
        <strain evidence="9 12">NSH026</strain>
    </source>
</reference>
<comment type="similarity">
    <text evidence="7">Belongs to the transcriptional regulatory Rex family.</text>
</comment>
<protein>
    <recommendedName>
        <fullName evidence="7">Redox-sensing transcriptional repressor Rex</fullName>
    </recommendedName>
</protein>
<evidence type="ECO:0000313" key="9">
    <source>
        <dbReference type="EMBL" id="MDT4287190.1"/>
    </source>
</evidence>
<dbReference type="GO" id="GO:0003700">
    <property type="term" value="F:DNA-binding transcription factor activity"/>
    <property type="evidence" value="ECO:0007669"/>
    <property type="project" value="UniProtKB-UniRule"/>
</dbReference>
<evidence type="ECO:0000256" key="4">
    <source>
        <dbReference type="ARBA" id="ARBA00023027"/>
    </source>
</evidence>
<dbReference type="RefSeq" id="WP_033079909.1">
    <property type="nucleotide sequence ID" value="NZ_CAJCGK010000022.1"/>
</dbReference>
<dbReference type="NCBIfam" id="NF003989">
    <property type="entry name" value="PRK05472.1-3"/>
    <property type="match status" value="1"/>
</dbReference>
<evidence type="ECO:0000256" key="1">
    <source>
        <dbReference type="ARBA" id="ARBA00022490"/>
    </source>
</evidence>
<dbReference type="GO" id="GO:0051775">
    <property type="term" value="P:response to redox state"/>
    <property type="evidence" value="ECO:0007669"/>
    <property type="project" value="InterPro"/>
</dbReference>
<evidence type="ECO:0000313" key="12">
    <source>
        <dbReference type="Proteomes" id="UP001269271"/>
    </source>
</evidence>
<evidence type="ECO:0000256" key="5">
    <source>
        <dbReference type="ARBA" id="ARBA00023125"/>
    </source>
</evidence>
<dbReference type="NCBIfam" id="NF003995">
    <property type="entry name" value="PRK05472.2-4"/>
    <property type="match status" value="1"/>
</dbReference>
<dbReference type="Proteomes" id="UP001269271">
    <property type="component" value="Unassembled WGS sequence"/>
</dbReference>
<keyword evidence="6 7" id="KW-0804">Transcription</keyword>
<comment type="subcellular location">
    <subcellularLocation>
        <location evidence="7">Cytoplasm</location>
    </subcellularLocation>
</comment>
<proteinExistence type="inferred from homology"/>
<dbReference type="GO" id="GO:0005737">
    <property type="term" value="C:cytoplasm"/>
    <property type="evidence" value="ECO:0007669"/>
    <property type="project" value="UniProtKB-SubCell"/>
</dbReference>
<evidence type="ECO:0000313" key="11">
    <source>
        <dbReference type="Proteomes" id="UP000238153"/>
    </source>
</evidence>
<organism evidence="10 11">
    <name type="scientific">Staphylococcus haemolyticus</name>
    <dbReference type="NCBI Taxonomy" id="1283"/>
    <lineage>
        <taxon>Bacteria</taxon>
        <taxon>Bacillati</taxon>
        <taxon>Bacillota</taxon>
        <taxon>Bacilli</taxon>
        <taxon>Bacillales</taxon>
        <taxon>Staphylococcaceae</taxon>
        <taxon>Staphylococcus</taxon>
    </lineage>
</organism>
<dbReference type="NCBIfam" id="NF003991">
    <property type="entry name" value="PRK05472.1-5"/>
    <property type="match status" value="1"/>
</dbReference>
<keyword evidence="12" id="KW-1185">Reference proteome</keyword>
<dbReference type="InterPro" id="IPR036291">
    <property type="entry name" value="NAD(P)-bd_dom_sf"/>
</dbReference>
<sequence length="212" mass="23792">MAHNKSKIPRATLKRLPLYYRFVNTLKSKGIDRVNSKAISEALNIESATIRRDFSYFGELGKKGYGYNIDSLLEFFKTALSDSDNIHIALVGVGNLGRALLTYNFSIHDEMTITEAFDIDEQIVGTEIGDVSVHHMNDLKKVLNAQNINVVILTTPEEAAQRVANQLVEADIQGILNFTPARIEIPNTVQVHHIDLGIELQSLLFFMKNYSN</sequence>
<gene>
    <name evidence="7" type="primary">rex</name>
    <name evidence="10" type="ORF">CV019_06185</name>
    <name evidence="9" type="ORF">RO950_09230</name>
</gene>
<evidence type="ECO:0000256" key="6">
    <source>
        <dbReference type="ARBA" id="ARBA00023163"/>
    </source>
</evidence>
<dbReference type="SUPFAM" id="SSF46785">
    <property type="entry name" value="Winged helix' DNA-binding domain"/>
    <property type="match status" value="1"/>
</dbReference>
<dbReference type="InterPro" id="IPR058203">
    <property type="entry name" value="Rex_bacilli-type"/>
</dbReference>
<dbReference type="GO" id="GO:0045892">
    <property type="term" value="P:negative regulation of DNA-templated transcription"/>
    <property type="evidence" value="ECO:0007669"/>
    <property type="project" value="InterPro"/>
</dbReference>
<feature type="binding site" evidence="7">
    <location>
        <begin position="92"/>
        <end position="97"/>
    </location>
    <ligand>
        <name>NAD(+)</name>
        <dbReference type="ChEBI" id="CHEBI:57540"/>
    </ligand>
</feature>
<dbReference type="NCBIfam" id="NF003996">
    <property type="entry name" value="PRK05472.2-5"/>
    <property type="match status" value="1"/>
</dbReference>
<dbReference type="NCBIfam" id="NF003994">
    <property type="entry name" value="PRK05472.2-3"/>
    <property type="match status" value="1"/>
</dbReference>
<dbReference type="AlphaFoldDB" id="A0A2A1K987"/>
<keyword evidence="1 7" id="KW-0963">Cytoplasm</keyword>
<evidence type="ECO:0000256" key="7">
    <source>
        <dbReference type="HAMAP-Rule" id="MF_01131"/>
    </source>
</evidence>
<keyword evidence="5 7" id="KW-0238">DNA-binding</keyword>
<dbReference type="SMART" id="SM00881">
    <property type="entry name" value="CoA_binding"/>
    <property type="match status" value="1"/>
</dbReference>
<keyword evidence="2 7" id="KW-0678">Repressor</keyword>
<dbReference type="EMBL" id="JAVSOO010000024">
    <property type="protein sequence ID" value="MDT4287190.1"/>
    <property type="molecule type" value="Genomic_DNA"/>
</dbReference>
<keyword evidence="4 7" id="KW-0520">NAD</keyword>
<comment type="subunit">
    <text evidence="7">Homodimer.</text>
</comment>
<evidence type="ECO:0000256" key="3">
    <source>
        <dbReference type="ARBA" id="ARBA00023015"/>
    </source>
</evidence>
<evidence type="ECO:0000259" key="8">
    <source>
        <dbReference type="SMART" id="SM00881"/>
    </source>
</evidence>
<dbReference type="GO" id="GO:0003677">
    <property type="term" value="F:DNA binding"/>
    <property type="evidence" value="ECO:0007669"/>
    <property type="project" value="UniProtKB-UniRule"/>
</dbReference>
<dbReference type="InterPro" id="IPR009718">
    <property type="entry name" value="Rex_DNA-bd_C_dom"/>
</dbReference>
<accession>A0A2A1K987</accession>
<comment type="caution">
    <text evidence="10">The sequence shown here is derived from an EMBL/GenBank/DDBJ whole genome shotgun (WGS) entry which is preliminary data.</text>
</comment>